<dbReference type="SUPFAM" id="SSF51261">
    <property type="entry name" value="Duplicated hybrid motif"/>
    <property type="match status" value="1"/>
</dbReference>
<feature type="chain" id="PRO_5045996931" evidence="1">
    <location>
        <begin position="30"/>
        <end position="344"/>
    </location>
</feature>
<dbReference type="CDD" id="cd12797">
    <property type="entry name" value="M23_peptidase"/>
    <property type="match status" value="1"/>
</dbReference>
<keyword evidence="4" id="KW-1185">Reference proteome</keyword>
<dbReference type="EMBL" id="JAPWGY010000009">
    <property type="protein sequence ID" value="MCZ4282607.1"/>
    <property type="molecule type" value="Genomic_DNA"/>
</dbReference>
<name>A0ABT4LN93_9PROT</name>
<gene>
    <name evidence="3" type="ORF">O4H49_17605</name>
</gene>
<protein>
    <submittedName>
        <fullName evidence="3">M23 family metallopeptidase</fullName>
    </submittedName>
</protein>
<dbReference type="PANTHER" id="PTHR21666:SF270">
    <property type="entry name" value="MUREIN HYDROLASE ACTIVATOR ENVC"/>
    <property type="match status" value="1"/>
</dbReference>
<feature type="domain" description="M23ase beta-sheet core" evidence="2">
    <location>
        <begin position="75"/>
        <end position="192"/>
    </location>
</feature>
<dbReference type="Gene3D" id="2.70.70.10">
    <property type="entry name" value="Glucose Permease (Domain IIA)"/>
    <property type="match status" value="1"/>
</dbReference>
<proteinExistence type="predicted"/>
<dbReference type="InterPro" id="IPR050570">
    <property type="entry name" value="Cell_wall_metabolism_enzyme"/>
</dbReference>
<dbReference type="InterPro" id="IPR016047">
    <property type="entry name" value="M23ase_b-sheet_dom"/>
</dbReference>
<evidence type="ECO:0000313" key="3">
    <source>
        <dbReference type="EMBL" id="MCZ4282607.1"/>
    </source>
</evidence>
<evidence type="ECO:0000256" key="1">
    <source>
        <dbReference type="SAM" id="SignalP"/>
    </source>
</evidence>
<keyword evidence="1" id="KW-0732">Signal</keyword>
<comment type="caution">
    <text evidence="3">The sequence shown here is derived from an EMBL/GenBank/DDBJ whole genome shotgun (WGS) entry which is preliminary data.</text>
</comment>
<reference evidence="3" key="1">
    <citation type="submission" date="2022-12" db="EMBL/GenBank/DDBJ databases">
        <title>Bacterial isolates from different developmental stages of Nematostella vectensis.</title>
        <authorList>
            <person name="Fraune S."/>
        </authorList>
    </citation>
    <scope>NUCLEOTIDE SEQUENCE</scope>
    <source>
        <strain evidence="3">G21630-S1</strain>
    </source>
</reference>
<dbReference type="Pfam" id="PF01551">
    <property type="entry name" value="Peptidase_M23"/>
    <property type="match status" value="1"/>
</dbReference>
<sequence>MKPLFGPVPWKFLLGAFGGLLCFQGAAVAGEGAFKLDLPIACHIPQHCIIQNYMDVSPGAGYRDYTCGTLSYPRHKGTDFRVIDYAAYRKGVVVKAAGDGEVIRLREGEDEGLFLEDPKKIPSGREAGNAVVLRHGGGWETLYAHLRPGSITVTVGQQVKAGDKLGLVGLSGNTEFAHLHFHVTRNAQFYDPFTGVQPKDCSPESKPAGLWSPEARLSLAYRETGLVETGFSSSAPVVRRLPLSEERERISLQKETERMFYWMEAWGVHPADRLTLSITDPSGKRRVDQTVLTKSQASYFRYLGLKKPQEGWSSGQYLGEVRLERLVEGNWQTIFADSRRVDLF</sequence>
<dbReference type="PANTHER" id="PTHR21666">
    <property type="entry name" value="PEPTIDASE-RELATED"/>
    <property type="match status" value="1"/>
</dbReference>
<evidence type="ECO:0000259" key="2">
    <source>
        <dbReference type="Pfam" id="PF01551"/>
    </source>
</evidence>
<evidence type="ECO:0000313" key="4">
    <source>
        <dbReference type="Proteomes" id="UP001069802"/>
    </source>
</evidence>
<dbReference type="Proteomes" id="UP001069802">
    <property type="component" value="Unassembled WGS sequence"/>
</dbReference>
<organism evidence="3 4">
    <name type="scientific">Kiloniella laminariae</name>
    <dbReference type="NCBI Taxonomy" id="454162"/>
    <lineage>
        <taxon>Bacteria</taxon>
        <taxon>Pseudomonadati</taxon>
        <taxon>Pseudomonadota</taxon>
        <taxon>Alphaproteobacteria</taxon>
        <taxon>Rhodospirillales</taxon>
        <taxon>Kiloniellaceae</taxon>
        <taxon>Kiloniella</taxon>
    </lineage>
</organism>
<feature type="signal peptide" evidence="1">
    <location>
        <begin position="1"/>
        <end position="29"/>
    </location>
</feature>
<accession>A0ABT4LN93</accession>
<dbReference type="InterPro" id="IPR011055">
    <property type="entry name" value="Dup_hybrid_motif"/>
</dbReference>